<keyword evidence="4" id="KW-0677">Repeat</keyword>
<keyword evidence="8" id="KW-0675">Receptor</keyword>
<dbReference type="OrthoDB" id="6244905at2759"/>
<organism evidence="13 14">
    <name type="scientific">Adineta ricciae</name>
    <name type="common">Rotifer</name>
    <dbReference type="NCBI Taxonomy" id="249248"/>
    <lineage>
        <taxon>Eukaryota</taxon>
        <taxon>Metazoa</taxon>
        <taxon>Spiralia</taxon>
        <taxon>Gnathifera</taxon>
        <taxon>Rotifera</taxon>
        <taxon>Eurotatoria</taxon>
        <taxon>Bdelloidea</taxon>
        <taxon>Adinetida</taxon>
        <taxon>Adinetidae</taxon>
        <taxon>Adineta</taxon>
    </lineage>
</organism>
<keyword evidence="2 11" id="KW-0812">Transmembrane</keyword>
<dbReference type="Pfam" id="PF13927">
    <property type="entry name" value="Ig_3"/>
    <property type="match status" value="1"/>
</dbReference>
<name>A0A814I5X2_ADIRI</name>
<evidence type="ECO:0000256" key="8">
    <source>
        <dbReference type="ARBA" id="ARBA00023170"/>
    </source>
</evidence>
<evidence type="ECO:0000313" key="14">
    <source>
        <dbReference type="Proteomes" id="UP000663852"/>
    </source>
</evidence>
<proteinExistence type="predicted"/>
<dbReference type="SMART" id="SM00409">
    <property type="entry name" value="IG"/>
    <property type="match status" value="3"/>
</dbReference>
<dbReference type="GO" id="GO:0030424">
    <property type="term" value="C:axon"/>
    <property type="evidence" value="ECO:0007669"/>
    <property type="project" value="TreeGrafter"/>
</dbReference>
<keyword evidence="10" id="KW-0393">Immunoglobulin domain</keyword>
<dbReference type="InterPro" id="IPR036179">
    <property type="entry name" value="Ig-like_dom_sf"/>
</dbReference>
<accession>A0A814I5X2</accession>
<evidence type="ECO:0000256" key="5">
    <source>
        <dbReference type="ARBA" id="ARBA00022989"/>
    </source>
</evidence>
<dbReference type="SUPFAM" id="SSF48726">
    <property type="entry name" value="Immunoglobulin"/>
    <property type="match status" value="3"/>
</dbReference>
<reference evidence="13" key="1">
    <citation type="submission" date="2021-02" db="EMBL/GenBank/DDBJ databases">
        <authorList>
            <person name="Nowell W R."/>
        </authorList>
    </citation>
    <scope>NUCLEOTIDE SEQUENCE</scope>
</reference>
<keyword evidence="5 11" id="KW-1133">Transmembrane helix</keyword>
<dbReference type="InterPro" id="IPR013783">
    <property type="entry name" value="Ig-like_fold"/>
</dbReference>
<comment type="caution">
    <text evidence="13">The sequence shown here is derived from an EMBL/GenBank/DDBJ whole genome shotgun (WGS) entry which is preliminary data.</text>
</comment>
<evidence type="ECO:0000259" key="12">
    <source>
        <dbReference type="PROSITE" id="PS50835"/>
    </source>
</evidence>
<dbReference type="GO" id="GO:0007420">
    <property type="term" value="P:brain development"/>
    <property type="evidence" value="ECO:0007669"/>
    <property type="project" value="TreeGrafter"/>
</dbReference>
<dbReference type="PANTHER" id="PTHR44170">
    <property type="entry name" value="PROTEIN SIDEKICK"/>
    <property type="match status" value="1"/>
</dbReference>
<keyword evidence="9" id="KW-0325">Glycoprotein</keyword>
<evidence type="ECO:0000256" key="4">
    <source>
        <dbReference type="ARBA" id="ARBA00022737"/>
    </source>
</evidence>
<feature type="domain" description="Ig-like" evidence="12">
    <location>
        <begin position="77"/>
        <end position="160"/>
    </location>
</feature>
<dbReference type="GO" id="GO:0098632">
    <property type="term" value="F:cell-cell adhesion mediator activity"/>
    <property type="evidence" value="ECO:0007669"/>
    <property type="project" value="TreeGrafter"/>
</dbReference>
<dbReference type="GO" id="GO:0007411">
    <property type="term" value="P:axon guidance"/>
    <property type="evidence" value="ECO:0007669"/>
    <property type="project" value="TreeGrafter"/>
</dbReference>
<dbReference type="InterPro" id="IPR003598">
    <property type="entry name" value="Ig_sub2"/>
</dbReference>
<dbReference type="EMBL" id="CAJNOJ010000067">
    <property type="protein sequence ID" value="CAF1017486.1"/>
    <property type="molecule type" value="Genomic_DNA"/>
</dbReference>
<dbReference type="SMART" id="SM00408">
    <property type="entry name" value="IGc2"/>
    <property type="match status" value="3"/>
</dbReference>
<evidence type="ECO:0000256" key="6">
    <source>
        <dbReference type="ARBA" id="ARBA00023136"/>
    </source>
</evidence>
<dbReference type="PROSITE" id="PS50835">
    <property type="entry name" value="IG_LIKE"/>
    <property type="match status" value="3"/>
</dbReference>
<evidence type="ECO:0000256" key="1">
    <source>
        <dbReference type="ARBA" id="ARBA00004167"/>
    </source>
</evidence>
<dbReference type="GO" id="GO:0005886">
    <property type="term" value="C:plasma membrane"/>
    <property type="evidence" value="ECO:0007669"/>
    <property type="project" value="TreeGrafter"/>
</dbReference>
<keyword evidence="7" id="KW-1015">Disulfide bond</keyword>
<dbReference type="InterPro" id="IPR013098">
    <property type="entry name" value="Ig_I-set"/>
</dbReference>
<dbReference type="Pfam" id="PF07679">
    <property type="entry name" value="I-set"/>
    <property type="match status" value="1"/>
</dbReference>
<dbReference type="Proteomes" id="UP000663852">
    <property type="component" value="Unassembled WGS sequence"/>
</dbReference>
<dbReference type="Gene3D" id="2.60.40.10">
    <property type="entry name" value="Immunoglobulins"/>
    <property type="match status" value="3"/>
</dbReference>
<dbReference type="InterPro" id="IPR003599">
    <property type="entry name" value="Ig_sub"/>
</dbReference>
<evidence type="ECO:0000313" key="13">
    <source>
        <dbReference type="EMBL" id="CAF1017486.1"/>
    </source>
</evidence>
<feature type="domain" description="Ig-like" evidence="12">
    <location>
        <begin position="283"/>
        <end position="393"/>
    </location>
</feature>
<dbReference type="PANTHER" id="PTHR44170:SF6">
    <property type="entry name" value="CONTACTIN"/>
    <property type="match status" value="1"/>
</dbReference>
<feature type="domain" description="Ig-like" evidence="12">
    <location>
        <begin position="194"/>
        <end position="282"/>
    </location>
</feature>
<dbReference type="FunFam" id="2.60.40.10:FF:000016">
    <property type="entry name" value="Fibroblast growth factor receptor"/>
    <property type="match status" value="1"/>
</dbReference>
<evidence type="ECO:0000256" key="3">
    <source>
        <dbReference type="ARBA" id="ARBA00022729"/>
    </source>
</evidence>
<dbReference type="AlphaFoldDB" id="A0A814I5X2"/>
<sequence length="519" mass="58883">MCEMRIPSKLISHIELALRRLNSKLVVKTNETFSVRTIIICLVWRYHCSRYVEYDIQILNKDSYVDMCPPTLLPETPTLIVIDVDENDSVELHCPVTPSSDLSVQWSKNNEELDPMWSTSNLLIRRFLLKIHRAQLTDAGLYKCNVVNGFGNVHAQFRVDVKSNGTVTHGDPQQNVIPWDIDTMNGEAPEFLSPKERSSSEPTKVIQPESTTVQLKCLASGKPTPEIRWRKNGKILSEDEYGITQSQILNIKDLRQSDTGNYTCEVSNSFGSINATYVLVVTEKLQFFGNDPGNTSVEVGQVGILHCRVQTNDPTAKIQWLKKINGQHVFRPDAIIFGSEQYEMIQQSPEHQYSNNILSKPLIFPQMSTKQAGEYICLIQNDKATNYKKVFLDVFYTHRGLITSTNTNNVLFYVIIIPLFVLATILFVIFCLRHTRHRKHLPAHSTDSFKSSIKPRQPLIQPNSVVISSRTNTDYLVDSIDSIPIARPYPQQQRYGPSTASDLASLTSSNLYYARVQAL</sequence>
<evidence type="ECO:0000256" key="9">
    <source>
        <dbReference type="ARBA" id="ARBA00023180"/>
    </source>
</evidence>
<feature type="transmembrane region" description="Helical" evidence="11">
    <location>
        <begin position="410"/>
        <end position="432"/>
    </location>
</feature>
<gene>
    <name evidence="13" type="ORF">EDS130_LOCUS15710</name>
</gene>
<comment type="subcellular location">
    <subcellularLocation>
        <location evidence="1">Membrane</location>
        <topology evidence="1">Single-pass membrane protein</topology>
    </subcellularLocation>
</comment>
<dbReference type="CDD" id="cd00096">
    <property type="entry name" value="Ig"/>
    <property type="match status" value="1"/>
</dbReference>
<evidence type="ECO:0000256" key="2">
    <source>
        <dbReference type="ARBA" id="ARBA00022692"/>
    </source>
</evidence>
<keyword evidence="6 11" id="KW-0472">Membrane</keyword>
<protein>
    <recommendedName>
        <fullName evidence="12">Ig-like domain-containing protein</fullName>
    </recommendedName>
</protein>
<evidence type="ECO:0000256" key="10">
    <source>
        <dbReference type="ARBA" id="ARBA00023319"/>
    </source>
</evidence>
<dbReference type="InterPro" id="IPR007110">
    <property type="entry name" value="Ig-like_dom"/>
</dbReference>
<evidence type="ECO:0000256" key="11">
    <source>
        <dbReference type="SAM" id="Phobius"/>
    </source>
</evidence>
<keyword evidence="3" id="KW-0732">Signal</keyword>
<evidence type="ECO:0000256" key="7">
    <source>
        <dbReference type="ARBA" id="ARBA00023157"/>
    </source>
</evidence>